<keyword evidence="3" id="KW-1185">Reference proteome</keyword>
<gene>
    <name evidence="2" type="ORF">LX80_00266</name>
</gene>
<proteinExistence type="predicted"/>
<name>A0A2W7RY67_9BACT</name>
<evidence type="ECO:0000256" key="1">
    <source>
        <dbReference type="SAM" id="Phobius"/>
    </source>
</evidence>
<evidence type="ECO:0008006" key="4">
    <source>
        <dbReference type="Google" id="ProtNLM"/>
    </source>
</evidence>
<comment type="caution">
    <text evidence="2">The sequence shown here is derived from an EMBL/GenBank/DDBJ whole genome shotgun (WGS) entry which is preliminary data.</text>
</comment>
<evidence type="ECO:0000313" key="2">
    <source>
        <dbReference type="EMBL" id="PZX65773.1"/>
    </source>
</evidence>
<dbReference type="EMBL" id="QKZV01000001">
    <property type="protein sequence ID" value="PZX65773.1"/>
    <property type="molecule type" value="Genomic_DNA"/>
</dbReference>
<feature type="transmembrane region" description="Helical" evidence="1">
    <location>
        <begin position="101"/>
        <end position="118"/>
    </location>
</feature>
<dbReference type="OrthoDB" id="677566at2"/>
<dbReference type="AlphaFoldDB" id="A0A2W7RY67"/>
<dbReference type="Proteomes" id="UP000249720">
    <property type="component" value="Unassembled WGS sequence"/>
</dbReference>
<dbReference type="RefSeq" id="WP_146250351.1">
    <property type="nucleotide sequence ID" value="NZ_QKZV01000001.1"/>
</dbReference>
<evidence type="ECO:0000313" key="3">
    <source>
        <dbReference type="Proteomes" id="UP000249720"/>
    </source>
</evidence>
<keyword evidence="1" id="KW-0472">Membrane</keyword>
<protein>
    <recommendedName>
        <fullName evidence="4">DUF3592 domain-containing protein</fullName>
    </recommendedName>
</protein>
<keyword evidence="1" id="KW-1133">Transmembrane helix</keyword>
<sequence length="143" mass="16744">MYKIVITLYIFVTFFYVVFTRQPDYFDSDITYGTIQLKDTAHRFIPFATFHVASDSFSVKASYPLLKLENGERVKIIYNTAKPSNASIYSVWGYWFKWDEILGSILIALVFWGIAVILNKNPAEESLKEQMDRHETTSKRKYD</sequence>
<reference evidence="2 3" key="1">
    <citation type="submission" date="2018-06" db="EMBL/GenBank/DDBJ databases">
        <title>Genomic Encyclopedia of Archaeal and Bacterial Type Strains, Phase II (KMG-II): from individual species to whole genera.</title>
        <authorList>
            <person name="Goeker M."/>
        </authorList>
    </citation>
    <scope>NUCLEOTIDE SEQUENCE [LARGE SCALE GENOMIC DNA]</scope>
    <source>
        <strain evidence="2 3">DSM 23241</strain>
    </source>
</reference>
<organism evidence="2 3">
    <name type="scientific">Hydrotalea sandarakina</name>
    <dbReference type="NCBI Taxonomy" id="1004304"/>
    <lineage>
        <taxon>Bacteria</taxon>
        <taxon>Pseudomonadati</taxon>
        <taxon>Bacteroidota</taxon>
        <taxon>Chitinophagia</taxon>
        <taxon>Chitinophagales</taxon>
        <taxon>Chitinophagaceae</taxon>
        <taxon>Hydrotalea</taxon>
    </lineage>
</organism>
<keyword evidence="1" id="KW-0812">Transmembrane</keyword>
<accession>A0A2W7RY67</accession>